<sequence>MPNSRKVRRAALVGVALLLIGANVWWFTRGDSAPVADFELGVPLGQARITLRDDEDLPRYDLDGALWRVGGGPLSDLAGRIRPLAPSSTTSGDADRFLAIAMAANASPDDMRRTLLALARAGICNVAVVQDGDQSLTGDEAAVPVHHIVAVRADDGARVACVPRPQSAAAASSASR</sequence>
<evidence type="ECO:0008006" key="3">
    <source>
        <dbReference type="Google" id="ProtNLM"/>
    </source>
</evidence>
<accession>A0ABX8E9P6</accession>
<name>A0ABX8E9P6_9SPHN</name>
<gene>
    <name evidence="1" type="ORF">HT578_20400</name>
</gene>
<keyword evidence="2" id="KW-1185">Reference proteome</keyword>
<proteinExistence type="predicted"/>
<organism evidence="1 2">
    <name type="scientific">Novosphingobium decolorationis</name>
    <dbReference type="NCBI Taxonomy" id="2698673"/>
    <lineage>
        <taxon>Bacteria</taxon>
        <taxon>Pseudomonadati</taxon>
        <taxon>Pseudomonadota</taxon>
        <taxon>Alphaproteobacteria</taxon>
        <taxon>Sphingomonadales</taxon>
        <taxon>Sphingomonadaceae</taxon>
        <taxon>Novosphingobium</taxon>
    </lineage>
</organism>
<dbReference type="Proteomes" id="UP000677126">
    <property type="component" value="Chromosome"/>
</dbReference>
<dbReference type="RefSeq" id="WP_213501263.1">
    <property type="nucleotide sequence ID" value="NZ_CP054856.1"/>
</dbReference>
<evidence type="ECO:0000313" key="1">
    <source>
        <dbReference type="EMBL" id="QVM85747.1"/>
    </source>
</evidence>
<evidence type="ECO:0000313" key="2">
    <source>
        <dbReference type="Proteomes" id="UP000677126"/>
    </source>
</evidence>
<dbReference type="EMBL" id="CP054856">
    <property type="protein sequence ID" value="QVM85747.1"/>
    <property type="molecule type" value="Genomic_DNA"/>
</dbReference>
<protein>
    <recommendedName>
        <fullName evidence="3">DUF4340 domain-containing protein</fullName>
    </recommendedName>
</protein>
<reference evidence="1 2" key="1">
    <citation type="journal article" date="2021" name="Int. J. Syst. Evol. Microbiol.">
        <title>Novosphingobium decolorationis sp. nov., an aniline blue-decolourizing bacterium isolated from East Pacific sediment.</title>
        <authorList>
            <person name="Chen X."/>
            <person name="Dong B."/>
            <person name="Chen T."/>
            <person name="Ren N."/>
            <person name="Wang J."/>
            <person name="Xu Y."/>
            <person name="Yang J."/>
            <person name="Zhu S."/>
            <person name="Chen J."/>
        </authorList>
    </citation>
    <scope>NUCLEOTIDE SEQUENCE [LARGE SCALE GENOMIC DNA]</scope>
    <source>
        <strain evidence="1 2">502str22</strain>
    </source>
</reference>